<protein>
    <submittedName>
        <fullName evidence="1">Peroxisome chaperone and import receptor</fullName>
    </submittedName>
</protein>
<evidence type="ECO:0000313" key="2">
    <source>
        <dbReference type="Proteomes" id="UP001150603"/>
    </source>
</evidence>
<dbReference type="Proteomes" id="UP001150603">
    <property type="component" value="Unassembled WGS sequence"/>
</dbReference>
<gene>
    <name evidence="1" type="primary">PEX19</name>
    <name evidence="1" type="ORF">FBU59_000672</name>
</gene>
<accession>A0ACC1JG02</accession>
<keyword evidence="2" id="KW-1185">Reference proteome</keyword>
<keyword evidence="1" id="KW-0675">Receptor</keyword>
<dbReference type="EMBL" id="JANBPW010000201">
    <property type="protein sequence ID" value="KAJ1950452.1"/>
    <property type="molecule type" value="Genomic_DNA"/>
</dbReference>
<organism evidence="1 2">
    <name type="scientific">Linderina macrospora</name>
    <dbReference type="NCBI Taxonomy" id="4868"/>
    <lineage>
        <taxon>Eukaryota</taxon>
        <taxon>Fungi</taxon>
        <taxon>Fungi incertae sedis</taxon>
        <taxon>Zoopagomycota</taxon>
        <taxon>Kickxellomycotina</taxon>
        <taxon>Kickxellomycetes</taxon>
        <taxon>Kickxellales</taxon>
        <taxon>Kickxellaceae</taxon>
        <taxon>Linderina</taxon>
    </lineage>
</organism>
<proteinExistence type="predicted"/>
<evidence type="ECO:0000313" key="1">
    <source>
        <dbReference type="EMBL" id="KAJ1950452.1"/>
    </source>
</evidence>
<sequence>MANLNDDEFDDLLDNALEQFTAPAPKPAPKPAAATADKPVDHLAGSTSATAEDITSFEEEFARQLTKGMEDLLKSDAGGSSSETDQMKSTIDQLLKDMASLRTDNSSIPDATTTSSAAAAAAARDVPGETALDEPLSFQDKIKATMDKLKESNAKADAEIPDMFGGDMMEELMQQMDSMGDDSQLDSLVDDVIGQLMSKDMLYQPLKDLDTEYPKYLEKNKDTLSKDDYERYQKQHGYVKEILAMFDQITDGTVNDPRIVDLMQKMQDCGQPPNELLKVLSPDMELDDSGEIKVPEAPNCSIM</sequence>
<reference evidence="1" key="1">
    <citation type="submission" date="2022-07" db="EMBL/GenBank/DDBJ databases">
        <title>Phylogenomic reconstructions and comparative analyses of Kickxellomycotina fungi.</title>
        <authorList>
            <person name="Reynolds N.K."/>
            <person name="Stajich J.E."/>
            <person name="Barry K."/>
            <person name="Grigoriev I.V."/>
            <person name="Crous P."/>
            <person name="Smith M.E."/>
        </authorList>
    </citation>
    <scope>NUCLEOTIDE SEQUENCE</scope>
    <source>
        <strain evidence="1">NRRL 5244</strain>
    </source>
</reference>
<name>A0ACC1JG02_9FUNG</name>
<comment type="caution">
    <text evidence="1">The sequence shown here is derived from an EMBL/GenBank/DDBJ whole genome shotgun (WGS) entry which is preliminary data.</text>
</comment>